<dbReference type="Proteomes" id="UP000219612">
    <property type="component" value="Unassembled WGS sequence"/>
</dbReference>
<dbReference type="EMBL" id="OBDY01000016">
    <property type="protein sequence ID" value="SNY55414.1"/>
    <property type="molecule type" value="Genomic_DNA"/>
</dbReference>
<organism evidence="2 3">
    <name type="scientific">Paractinoplanes atraurantiacus</name>
    <dbReference type="NCBI Taxonomy" id="1036182"/>
    <lineage>
        <taxon>Bacteria</taxon>
        <taxon>Bacillati</taxon>
        <taxon>Actinomycetota</taxon>
        <taxon>Actinomycetes</taxon>
        <taxon>Micromonosporales</taxon>
        <taxon>Micromonosporaceae</taxon>
        <taxon>Paractinoplanes</taxon>
    </lineage>
</organism>
<reference evidence="2 3" key="1">
    <citation type="submission" date="2017-09" db="EMBL/GenBank/DDBJ databases">
        <authorList>
            <person name="Ehlers B."/>
            <person name="Leendertz F.H."/>
        </authorList>
    </citation>
    <scope>NUCLEOTIDE SEQUENCE [LARGE SCALE GENOMIC DNA]</scope>
    <source>
        <strain evidence="2 3">CGMCC 4.6857</strain>
    </source>
</reference>
<proteinExistence type="predicted"/>
<keyword evidence="3" id="KW-1185">Reference proteome</keyword>
<accession>A0A285J557</accession>
<name>A0A285J557_9ACTN</name>
<feature type="compositionally biased region" description="Basic and acidic residues" evidence="1">
    <location>
        <begin position="41"/>
        <end position="59"/>
    </location>
</feature>
<sequence length="709" mass="78741">MPPQPAEAEPRAPESDEIKRNLDDFVHRDTAPETGPARPDTSWEHGKDGADLGPDRSYRVKTDGGYTTIGDNARTYVYNLRNGREVAIVRYQRSPDWFTRADEVFVRPGNYQHCYDTLTEHRLLYLCGPPGSGRRLFAEMLLRRAAGPDRVCGLQVSQTDLRLTALAGETDLLADYKAFGVVLELASPGPVEPATLAALAGIATQAEAFMVVLGEPGADLDQPLYPYDAAIEPASAQEVFRRHLLYELRKRAERGDSSAADPTELVRRCREHEEVKKRLTADPLPGAVADLARALAAWDGTDAALKPALNRIRARVRELAARLVKGDGKTVESPPTPRRQAVQIAHAAFDGHPLTDVFEAGQLLFAILDHQASGGADRSRALFDADVDHMLRLPDGTVLTRLKSTDNPRRVYFVDPGFAAEVLDVVWNDFDSVRLPLLFWLHRLVEDERPALKRRAAYTAGALATRDFDEVLRLLIRPWARSGSGVQRQAAAWAIDALADEGRLLWRVRALVRDWTRSRSPQLHDSAARAYGTSLGAALPEDALADLHVLASRNDLNGSASVAYAMKFLYSCAPEPTGAALLSWNTDRFYRVRVHAARSLIILAQFAAPAPRQQWPILLADLEPQDLADLWRGALAGPTTMRRAWNELGIWMRCADVDAEIAARVVELGRLIVADWPYLDDRGRFYLRQWRQNCATAAQIYDMLPGDRP</sequence>
<feature type="region of interest" description="Disordered" evidence="1">
    <location>
        <begin position="1"/>
        <end position="59"/>
    </location>
</feature>
<dbReference type="OrthoDB" id="3319826at2"/>
<dbReference type="SUPFAM" id="SSF48371">
    <property type="entry name" value="ARM repeat"/>
    <property type="match status" value="1"/>
</dbReference>
<evidence type="ECO:0000313" key="2">
    <source>
        <dbReference type="EMBL" id="SNY55414.1"/>
    </source>
</evidence>
<protein>
    <submittedName>
        <fullName evidence="2">Uncharacterized protein</fullName>
    </submittedName>
</protein>
<dbReference type="InterPro" id="IPR016024">
    <property type="entry name" value="ARM-type_fold"/>
</dbReference>
<feature type="compositionally biased region" description="Basic and acidic residues" evidence="1">
    <location>
        <begin position="8"/>
        <end position="31"/>
    </location>
</feature>
<gene>
    <name evidence="2" type="ORF">SAMN05421748_116135</name>
</gene>
<dbReference type="AlphaFoldDB" id="A0A285J557"/>
<dbReference type="RefSeq" id="WP_097324143.1">
    <property type="nucleotide sequence ID" value="NZ_OBDY01000016.1"/>
</dbReference>
<evidence type="ECO:0000256" key="1">
    <source>
        <dbReference type="SAM" id="MobiDB-lite"/>
    </source>
</evidence>
<evidence type="ECO:0000313" key="3">
    <source>
        <dbReference type="Proteomes" id="UP000219612"/>
    </source>
</evidence>